<dbReference type="InterPro" id="IPR000330">
    <property type="entry name" value="SNF2_N"/>
</dbReference>
<dbReference type="PANTHER" id="PTHR45685:SF1">
    <property type="entry name" value="HELICASE SRCAP"/>
    <property type="match status" value="1"/>
</dbReference>
<keyword evidence="9" id="KW-0805">Transcription regulation</keyword>
<dbReference type="InterPro" id="IPR049730">
    <property type="entry name" value="SNF2/RAD54-like_C"/>
</dbReference>
<keyword evidence="4" id="KW-0547">Nucleotide-binding</keyword>
<evidence type="ECO:0000256" key="4">
    <source>
        <dbReference type="ARBA" id="ARBA00022741"/>
    </source>
</evidence>
<comment type="caution">
    <text evidence="19">The sequence shown here is derived from an EMBL/GenBank/DDBJ whole genome shotgun (WGS) entry which is preliminary data.</text>
</comment>
<evidence type="ECO:0000256" key="2">
    <source>
        <dbReference type="ARBA" id="ARBA00009220"/>
    </source>
</evidence>
<feature type="compositionally biased region" description="Polar residues" evidence="14">
    <location>
        <begin position="1134"/>
        <end position="1144"/>
    </location>
</feature>
<feature type="domain" description="Helicase C-terminal" evidence="17">
    <location>
        <begin position="1356"/>
        <end position="1506"/>
    </location>
</feature>
<evidence type="ECO:0000313" key="20">
    <source>
        <dbReference type="Proteomes" id="UP000076858"/>
    </source>
</evidence>
<feature type="coiled-coil region" evidence="13">
    <location>
        <begin position="1618"/>
        <end position="1679"/>
    </location>
</feature>
<feature type="region of interest" description="Disordered" evidence="14">
    <location>
        <begin position="1537"/>
        <end position="1556"/>
    </location>
</feature>
<dbReference type="OrthoDB" id="372624at2759"/>
<feature type="compositionally biased region" description="Basic and acidic residues" evidence="14">
    <location>
        <begin position="360"/>
        <end position="377"/>
    </location>
</feature>
<dbReference type="GO" id="GO:0016887">
    <property type="term" value="F:ATP hydrolysis activity"/>
    <property type="evidence" value="ECO:0007669"/>
    <property type="project" value="TreeGrafter"/>
</dbReference>
<dbReference type="PROSITE" id="PS50090">
    <property type="entry name" value="MYB_LIKE"/>
    <property type="match status" value="1"/>
</dbReference>
<dbReference type="GO" id="GO:0005524">
    <property type="term" value="F:ATP binding"/>
    <property type="evidence" value="ECO:0007669"/>
    <property type="project" value="UniProtKB-KW"/>
</dbReference>
<dbReference type="Proteomes" id="UP000076858">
    <property type="component" value="Unassembled WGS sequence"/>
</dbReference>
<keyword evidence="11" id="KW-0804">Transcription</keyword>
<feature type="region of interest" description="Disordered" evidence="14">
    <location>
        <begin position="1119"/>
        <end position="1160"/>
    </location>
</feature>
<evidence type="ECO:0000256" key="6">
    <source>
        <dbReference type="ARBA" id="ARBA00022806"/>
    </source>
</evidence>
<dbReference type="Gene3D" id="1.20.120.850">
    <property type="entry name" value="SWI2/SNF2 ATPases, N-terminal domain"/>
    <property type="match status" value="1"/>
</dbReference>
<dbReference type="CDD" id="cd18793">
    <property type="entry name" value="SF2_C_SNF"/>
    <property type="match status" value="1"/>
</dbReference>
<evidence type="ECO:0000256" key="12">
    <source>
        <dbReference type="ARBA" id="ARBA00023242"/>
    </source>
</evidence>
<keyword evidence="3" id="KW-0597">Phosphoprotein</keyword>
<dbReference type="Gene3D" id="3.40.50.10810">
    <property type="entry name" value="Tandem AAA-ATPase domain"/>
    <property type="match status" value="1"/>
</dbReference>
<dbReference type="FunFam" id="1.20.120.850:FF:000012">
    <property type="entry name" value="protein PHOTOPERIOD-INDEPENDENT EARLY FLOWERING 1 isoform X3"/>
    <property type="match status" value="1"/>
</dbReference>
<dbReference type="InterPro" id="IPR014012">
    <property type="entry name" value="HSA_dom"/>
</dbReference>
<name>A0A162T115_9CRUS</name>
<dbReference type="GO" id="GO:0010557">
    <property type="term" value="P:positive regulation of macromolecule biosynthetic process"/>
    <property type="evidence" value="ECO:0007669"/>
    <property type="project" value="UniProtKB-ARBA"/>
</dbReference>
<evidence type="ECO:0000256" key="7">
    <source>
        <dbReference type="ARBA" id="ARBA00022840"/>
    </source>
</evidence>
<evidence type="ECO:0000256" key="8">
    <source>
        <dbReference type="ARBA" id="ARBA00022853"/>
    </source>
</evidence>
<sequence length="2828" mass="308177">MPAVDLPNNFEDHKMESLRKRVKDHHIAMGLQTKEKFQEVLSELYFLQSGGNMMDFLSWKRKPPTAYFEFVKTQPLELQIPATEDSPLFIPPNTTESPGQKNPVPTVVTKTSTPVKLPTNVPSKNAVSASLPTFLRAPTTPQVGRPPTTVMTPEQIVEKAKQEAHVVQRIAELQREGLWSEKRLPKVAEPPRAKSHWDYLLEEMVWLAADFAQERKWKKNSARKCGRMVLKHFQDKAAAAAKAEKEEEQRLRKIASFVAKEIRTFWSNVEKLVEYKQQIRLEEKRKRVLDQHLNFIVNETEKYSSLLTEGLKQPQERITEVKAEKLRESDGEFEPDDTTSTDDEETIAQEETLDSVDAAKNNDREKEEIDALKRESEIPLEDILDNLPPEYLESLGKREVDADGTDEEKMSDDEYELNSDESEGDDEETIDQAEKEEVESRADELLALEAEKDMPIEKLLAKYSGSPNSHLVDNEDMEEEEERGEDIGDSEGLSGASDSEVEFEDDSKDNMEVDHHVKESLGIESLLDDSLGGQDVATSKLSDAAALAESFQPKGNTLESTKVIAKVPFLLKYPLREYQHIGLDWMAAMYERKLNGILADEMGLGKTIQTIGLLAWLACEKGIWGPHLVVVPTSVMLNWEMEFKKWCPSFKILTYYGSQKDRRQKRMGWTKPNAFHVCITSYKLVIQDHQAFRRKRWRYFILDEAQNIKNFKSQRWQLLLNFQSQRRLLLTGTPLQNNLMELWSLMHFLMPDIFGSHRDFREWFSNPVSGMIEGNAEYNESIIRRLHKVLRPFILRRLKSEVEKQMPQKYEHVVMCRLSKRQRYLYDDFMSKAKTKETLSTGNLLSVINVLMQLRKVCNHPNLFEPRPIVSPFQMDSIVYHTASPVYGLLDYNPFEHINLHTLNLMLLDLEFTMTAYTAHRIRKFQVPAKLIEEIDRAPPLPPLCPRGKLRLHVTTNRQPQAQQGQGAGRGLPVTRPCPAVGVVSRPGTNSVLGNAGGVASPQQPRLGAPAPLLSSSAAAAATSGALTRPPLQVHLPQPTGAMNAISASSASTVASSSDVPVKDSVREKISGSVDGRLNLSSAVAQQILNVAANQNDNASNAGLRSNLRNLIAVSSSSNSMCIKPSTPPPVSAIASQPRASQNGPEHPNGSKRSSKWNYDRSLFKHNPVDEKKRQERRDRLIFLAKLNKTKCEASPIWGSDVIIAVTTTSQTRSSKIDESDREISQEALPWSRRGECYLQCLKATEPLVGRQNYESLWSETNAIRRMLHTPEQYIDELSDILQRFVVYTPAVTAPPIVFHASHPPPSKLWGKQKRDYDLKSSLSPLTSILHPIQSAMMTQFPDPRLIQYDCGKLQTLDNLLRHLKTGKHRVLIFTQMTRMLDVLEVFLNHHGHIYLRLDGTTRVDQRQVLMERFNADRRIFCFILSTRSGGVGVNLTGADTVIFYDSDWNPTMDAQAQDRCHRIGQTRDVHIYRLISERTVEENILKKANQKRLLGDIAIEGGNFTAATFKKQTIHDLFEVDANEADASKRMAEVLDRPKTENSDATASSLNSANNVSEGVCPVAPNKAALGILESALAAAEDETDVAAARIVRAEAAAEMAEFDESAPLGVGEDGENNIVDAEINKAEVELQQLEEQLTPVERYALKYMESSEECWSAEQLRAAEAQIEEQKRAWELKRLATLTGNDDERGVLNDSNGGVTLEPDDGLLTYSHQDSVNQRWISMDGLEEMPIWCPPTPPQDDSDVYMDYTLSHLYDTRIMEEASLPPVYVRKELKRPRKESVQAPPDDGRRPAKVRKEETVYAPRSLFDRPSPALAKLRRDLKLQKCRGIVRPPIPLPNLTLKTPALPIRPIEENENTPEWLIHEDWILLQAVQNLLELPLNLVVLTPAHTPNWDLVADMVNSYSRSYRSPKQCRNRYFHVILPREEGKAAIDSSPKKIKKTKSLQPPIPTKTGNRQMRTSQLFAADGNNSFTTVWHQKFETLKSIFHKKAPTNRSMLTGSGASANRNATNAKHAQVLQEAGISYDTPLNPVQVAAVRAERIAQKQKAAVAMAEQVQVQQQQQRLANLTTASPTVSGAPGTPSSPATTARVTSTAPPSTLAANPMAGAAAVSSQMGSTVVVNTISSTSSSNTQHTLLLQGSGGTNIHGSPVQQQVVLQSATGIRTQRPLGTLTVQEVVTGASPVRSQQQAGTLMSGSSAAGQTVVTVGNLTAVQVQAATQMLASAGIAVSGAGVLNTVTTTAAGINKGASVTLVQTGGTTVVSPATGATKTLTPTQLQYLRQQALAKQQQQRLQEQQLKKLQLVTAGGVGAAGATQQLTATGVTTTGQKLPLVGTVATSLAGTASSLSSLNTVQIAGQTPTGARTQLLKGNATAAALLGKGGTVARAIVTDSEMAALIKRQQQFQQQQKAVAAANAGSSNLQANLGQQQTVQIGAGPNTTGITTAQFLAQAGLQVQTAPAAGGQPQVATLVKTVSTPGSMGGAPSVTIPVSAISVGLPQVQMKGLTAAGVKAGTTSQQQLRQLTIQHQLLQQRKTQQQQQAKTSHLAQTVTLGTVKGVPGQQLATAVGTVQLVQPVGGNASAGGATVGGATAVSKPGAMSTTVTMQQLQQVIRQVTAGNAQVLVSSPSSGSGVSGTGLLTKNQQGQTVQARVIPVSQQGLKQTIQVVTTGQPGSAGGTTRVATLNASATGGTMNPSLASALAAGTWKVAGGTDAQQKALLSQVSAALQSGQPVSLAVRAGPNSSGGQTRILTTGTTFTTVTVTSVAAAPITATTPAPTVTTPSTATATVVPQPTVVATAPGTATVAGTTSGVVPDVETLATANPNNS</sequence>
<feature type="compositionally biased region" description="Acidic residues" evidence="14">
    <location>
        <begin position="474"/>
        <end position="489"/>
    </location>
</feature>
<dbReference type="SMART" id="SM00487">
    <property type="entry name" value="DEXDc"/>
    <property type="match status" value="1"/>
</dbReference>
<gene>
    <name evidence="19" type="ORF">APZ42_011793</name>
</gene>
<dbReference type="PANTHER" id="PTHR45685">
    <property type="entry name" value="HELICASE SRCAP-RELATED"/>
    <property type="match status" value="1"/>
</dbReference>
<keyword evidence="10" id="KW-0238">DNA-binding</keyword>
<dbReference type="InterPro" id="IPR014001">
    <property type="entry name" value="Helicase_ATP-bd"/>
</dbReference>
<evidence type="ECO:0000256" key="5">
    <source>
        <dbReference type="ARBA" id="ARBA00022801"/>
    </source>
</evidence>
<feature type="region of interest" description="Disordered" evidence="14">
    <location>
        <begin position="1933"/>
        <end position="1956"/>
    </location>
</feature>
<accession>A0A162T115</accession>
<evidence type="ECO:0000256" key="13">
    <source>
        <dbReference type="SAM" id="Coils"/>
    </source>
</evidence>
<dbReference type="GO" id="GO:0006338">
    <property type="term" value="P:chromatin remodeling"/>
    <property type="evidence" value="ECO:0007669"/>
    <property type="project" value="TreeGrafter"/>
</dbReference>
<dbReference type="Pfam" id="PF00271">
    <property type="entry name" value="Helicase_C"/>
    <property type="match status" value="1"/>
</dbReference>
<dbReference type="GO" id="GO:0003677">
    <property type="term" value="F:DNA binding"/>
    <property type="evidence" value="ECO:0007669"/>
    <property type="project" value="UniProtKB-KW"/>
</dbReference>
<evidence type="ECO:0000256" key="1">
    <source>
        <dbReference type="ARBA" id="ARBA00004123"/>
    </source>
</evidence>
<dbReference type="InterPro" id="IPR050520">
    <property type="entry name" value="INO80/SWR1_helicase"/>
</dbReference>
<feature type="region of interest" description="Disordered" evidence="14">
    <location>
        <begin position="1776"/>
        <end position="1797"/>
    </location>
</feature>
<keyword evidence="7" id="KW-0067">ATP-binding</keyword>
<feature type="domain" description="Helicase ATP-binding" evidence="16">
    <location>
        <begin position="587"/>
        <end position="752"/>
    </location>
</feature>
<proteinExistence type="inferred from homology"/>
<feature type="domain" description="HSA" evidence="18">
    <location>
        <begin position="184"/>
        <end position="256"/>
    </location>
</feature>
<feature type="compositionally biased region" description="Basic and acidic residues" evidence="14">
    <location>
        <begin position="1788"/>
        <end position="1797"/>
    </location>
</feature>
<evidence type="ECO:0000313" key="19">
    <source>
        <dbReference type="EMBL" id="KZS21803.1"/>
    </source>
</evidence>
<evidence type="ECO:0000256" key="11">
    <source>
        <dbReference type="ARBA" id="ARBA00023163"/>
    </source>
</evidence>
<dbReference type="Gene3D" id="3.40.50.300">
    <property type="entry name" value="P-loop containing nucleotide triphosphate hydrolases"/>
    <property type="match status" value="1"/>
</dbReference>
<dbReference type="Gene3D" id="1.10.10.60">
    <property type="entry name" value="Homeodomain-like"/>
    <property type="match status" value="1"/>
</dbReference>
<dbReference type="InterPro" id="IPR038718">
    <property type="entry name" value="SNF2-like_sf"/>
</dbReference>
<dbReference type="STRING" id="35525.A0A162T115"/>
<organism evidence="19 20">
    <name type="scientific">Daphnia magna</name>
    <dbReference type="NCBI Taxonomy" id="35525"/>
    <lineage>
        <taxon>Eukaryota</taxon>
        <taxon>Metazoa</taxon>
        <taxon>Ecdysozoa</taxon>
        <taxon>Arthropoda</taxon>
        <taxon>Crustacea</taxon>
        <taxon>Branchiopoda</taxon>
        <taxon>Diplostraca</taxon>
        <taxon>Cladocera</taxon>
        <taxon>Anomopoda</taxon>
        <taxon>Daphniidae</taxon>
        <taxon>Daphnia</taxon>
    </lineage>
</organism>
<feature type="domain" description="Myb-like" evidence="15">
    <location>
        <begin position="1854"/>
        <end position="1923"/>
    </location>
</feature>
<evidence type="ECO:0000259" key="18">
    <source>
        <dbReference type="PROSITE" id="PS51204"/>
    </source>
</evidence>
<dbReference type="SMART" id="SM00573">
    <property type="entry name" value="HSA"/>
    <property type="match status" value="1"/>
</dbReference>
<dbReference type="PROSITE" id="PS51194">
    <property type="entry name" value="HELICASE_CTER"/>
    <property type="match status" value="1"/>
</dbReference>
<dbReference type="CDD" id="cd18003">
    <property type="entry name" value="DEXQc_SRCAP"/>
    <property type="match status" value="1"/>
</dbReference>
<dbReference type="GO" id="GO:0000812">
    <property type="term" value="C:Swr1 complex"/>
    <property type="evidence" value="ECO:0007669"/>
    <property type="project" value="TreeGrafter"/>
</dbReference>
<comment type="similarity">
    <text evidence="2">Belongs to the SNF2/RAD54 helicase family. SWR1 subfamily.</text>
</comment>
<dbReference type="EMBL" id="LRGB01000024">
    <property type="protein sequence ID" value="KZS21803.1"/>
    <property type="molecule type" value="Genomic_DNA"/>
</dbReference>
<dbReference type="SUPFAM" id="SSF52540">
    <property type="entry name" value="P-loop containing nucleoside triphosphate hydrolases"/>
    <property type="match status" value="2"/>
</dbReference>
<evidence type="ECO:0008006" key="21">
    <source>
        <dbReference type="Google" id="ProtNLM"/>
    </source>
</evidence>
<evidence type="ECO:0000259" key="15">
    <source>
        <dbReference type="PROSITE" id="PS50090"/>
    </source>
</evidence>
<feature type="region of interest" description="Disordered" evidence="14">
    <location>
        <begin position="322"/>
        <end position="441"/>
    </location>
</feature>
<dbReference type="GO" id="GO:0010468">
    <property type="term" value="P:regulation of gene expression"/>
    <property type="evidence" value="ECO:0007669"/>
    <property type="project" value="UniProtKB-ARBA"/>
</dbReference>
<feature type="compositionally biased region" description="Polar residues" evidence="14">
    <location>
        <begin position="1544"/>
        <end position="1556"/>
    </location>
</feature>
<evidence type="ECO:0000256" key="14">
    <source>
        <dbReference type="SAM" id="MobiDB-lite"/>
    </source>
</evidence>
<feature type="region of interest" description="Disordered" evidence="14">
    <location>
        <begin position="2072"/>
        <end position="2100"/>
    </location>
</feature>
<feature type="region of interest" description="Disordered" evidence="14">
    <location>
        <begin position="462"/>
        <end position="510"/>
    </location>
</feature>
<dbReference type="PROSITE" id="PS51192">
    <property type="entry name" value="HELICASE_ATP_BIND_1"/>
    <property type="match status" value="1"/>
</dbReference>
<evidence type="ECO:0000259" key="16">
    <source>
        <dbReference type="PROSITE" id="PS51192"/>
    </source>
</evidence>
<dbReference type="InterPro" id="IPR027417">
    <property type="entry name" value="P-loop_NTPase"/>
</dbReference>
<dbReference type="FunFam" id="3.40.50.10810:FF:000005">
    <property type="entry name" value="Photoperiod-independent early flowering 1"/>
    <property type="match status" value="1"/>
</dbReference>
<evidence type="ECO:0000256" key="10">
    <source>
        <dbReference type="ARBA" id="ARBA00023125"/>
    </source>
</evidence>
<keyword evidence="13" id="KW-0175">Coiled coil</keyword>
<dbReference type="Pfam" id="PF00176">
    <property type="entry name" value="SNF2-rel_dom"/>
    <property type="match status" value="1"/>
</dbReference>
<dbReference type="GO" id="GO:0042393">
    <property type="term" value="F:histone binding"/>
    <property type="evidence" value="ECO:0007669"/>
    <property type="project" value="TreeGrafter"/>
</dbReference>
<reference evidence="19 20" key="1">
    <citation type="submission" date="2016-03" db="EMBL/GenBank/DDBJ databases">
        <title>EvidentialGene: Evidence-directed Construction of Genes on Genomes.</title>
        <authorList>
            <person name="Gilbert D.G."/>
            <person name="Choi J.-H."/>
            <person name="Mockaitis K."/>
            <person name="Colbourne J."/>
            <person name="Pfrender M."/>
        </authorList>
    </citation>
    <scope>NUCLEOTIDE SEQUENCE [LARGE SCALE GENOMIC DNA]</scope>
    <source>
        <strain evidence="19 20">Xinb3</strain>
        <tissue evidence="19">Complete organism</tissue>
    </source>
</reference>
<evidence type="ECO:0000256" key="9">
    <source>
        <dbReference type="ARBA" id="ARBA00023015"/>
    </source>
</evidence>
<protein>
    <recommendedName>
        <fullName evidence="21">Snf2-related CBP activator (SRCAP), mRNA protein</fullName>
    </recommendedName>
</protein>
<feature type="compositionally biased region" description="Acidic residues" evidence="14">
    <location>
        <begin position="331"/>
        <end position="354"/>
    </location>
</feature>
<evidence type="ECO:0000256" key="3">
    <source>
        <dbReference type="ARBA" id="ARBA00022553"/>
    </source>
</evidence>
<feature type="compositionally biased region" description="Basic and acidic residues" evidence="14">
    <location>
        <begin position="432"/>
        <end position="441"/>
    </location>
</feature>
<keyword evidence="5" id="KW-0378">Hydrolase</keyword>
<keyword evidence="12" id="KW-0539">Nucleus</keyword>
<dbReference type="GO" id="GO:0140096">
    <property type="term" value="F:catalytic activity, acting on a protein"/>
    <property type="evidence" value="ECO:0007669"/>
    <property type="project" value="UniProtKB-ARBA"/>
</dbReference>
<keyword evidence="20" id="KW-1185">Reference proteome</keyword>
<dbReference type="InterPro" id="IPR001005">
    <property type="entry name" value="SANT/Myb"/>
</dbReference>
<feature type="compositionally biased region" description="Acidic residues" evidence="14">
    <location>
        <begin position="402"/>
        <end position="431"/>
    </location>
</feature>
<comment type="subcellular location">
    <subcellularLocation>
        <location evidence="1">Nucleus</location>
    </subcellularLocation>
</comment>
<keyword evidence="8" id="KW-0156">Chromatin regulator</keyword>
<evidence type="ECO:0000259" key="17">
    <source>
        <dbReference type="PROSITE" id="PS51194"/>
    </source>
</evidence>
<dbReference type="InterPro" id="IPR001650">
    <property type="entry name" value="Helicase_C-like"/>
</dbReference>
<dbReference type="FunFam" id="3.40.50.300:FF:000529">
    <property type="entry name" value="helicase SRCAP isoform X1"/>
    <property type="match status" value="1"/>
</dbReference>
<dbReference type="GO" id="GO:0004386">
    <property type="term" value="F:helicase activity"/>
    <property type="evidence" value="ECO:0007669"/>
    <property type="project" value="UniProtKB-KW"/>
</dbReference>
<dbReference type="Pfam" id="PF07529">
    <property type="entry name" value="HSA"/>
    <property type="match status" value="1"/>
</dbReference>
<keyword evidence="6" id="KW-0347">Helicase</keyword>
<dbReference type="SMART" id="SM00490">
    <property type="entry name" value="HELICc"/>
    <property type="match status" value="1"/>
</dbReference>
<dbReference type="PROSITE" id="PS51204">
    <property type="entry name" value="HSA"/>
    <property type="match status" value="1"/>
</dbReference>